<dbReference type="InterPro" id="IPR036047">
    <property type="entry name" value="F-box-like_dom_sf"/>
</dbReference>
<reference evidence="3" key="1">
    <citation type="submission" date="2023-10" db="EMBL/GenBank/DDBJ databases">
        <title>Genome assembly of Pristionchus species.</title>
        <authorList>
            <person name="Yoshida K."/>
            <person name="Sommer R.J."/>
        </authorList>
    </citation>
    <scope>NUCLEOTIDE SEQUENCE</scope>
    <source>
        <strain evidence="3">RS5133</strain>
    </source>
</reference>
<feature type="domain" description="F-box" evidence="2">
    <location>
        <begin position="69"/>
        <end position="101"/>
    </location>
</feature>
<protein>
    <recommendedName>
        <fullName evidence="2">F-box domain-containing protein</fullName>
    </recommendedName>
</protein>
<dbReference type="InterPro" id="IPR001810">
    <property type="entry name" value="F-box_dom"/>
</dbReference>
<comment type="caution">
    <text evidence="3">The sequence shown here is derived from an EMBL/GenBank/DDBJ whole genome shotgun (WGS) entry which is preliminary data.</text>
</comment>
<dbReference type="Pfam" id="PF00646">
    <property type="entry name" value="F-box"/>
    <property type="match status" value="1"/>
</dbReference>
<dbReference type="AlphaFoldDB" id="A0AAV5WQF0"/>
<sequence>QEMFTLLAFLGIMEGTADTGGSGEEKWESMTSDEREKGIIQAEAVHDQLLGELTQKRAFRREIGEETSFCRLPTEILSMIISLLPFRDRMFSRVSHRLREIERKAPQLKPLEETEYLLTVQMGASDQVTIRTCIVMDEEDDNICKFATIPFESAISILNTKFRTVKPVGVSLVNIGRLRNEQWETLCKLIPFITVKEFISIHTFGNAEAMVAQKSFSVQRLIEVLKRNNNIHKFDLTSATITVTAEQLMEIRRMHSSMPNLREFEILIESHRIDDIVKSIFGLDVSSTGWITREMVKGLQTSKDDADILVYRDGPHPTLFRREMKKPGKKGRMVTEMVRVENNPLTMRFKYIINNNILATDYHIQIPRSPSLPF</sequence>
<feature type="non-terminal residue" evidence="3">
    <location>
        <position position="1"/>
    </location>
</feature>
<evidence type="ECO:0000313" key="4">
    <source>
        <dbReference type="Proteomes" id="UP001432322"/>
    </source>
</evidence>
<evidence type="ECO:0000313" key="3">
    <source>
        <dbReference type="EMBL" id="GMT32843.1"/>
    </source>
</evidence>
<dbReference type="CDD" id="cd09917">
    <property type="entry name" value="F-box_SF"/>
    <property type="match status" value="1"/>
</dbReference>
<feature type="chain" id="PRO_5043630166" description="F-box domain-containing protein" evidence="1">
    <location>
        <begin position="18"/>
        <end position="374"/>
    </location>
</feature>
<feature type="signal peptide" evidence="1">
    <location>
        <begin position="1"/>
        <end position="17"/>
    </location>
</feature>
<name>A0AAV5WQF0_9BILA</name>
<dbReference type="EMBL" id="BTSY01000006">
    <property type="protein sequence ID" value="GMT32843.1"/>
    <property type="molecule type" value="Genomic_DNA"/>
</dbReference>
<organism evidence="3 4">
    <name type="scientific">Pristionchus fissidentatus</name>
    <dbReference type="NCBI Taxonomy" id="1538716"/>
    <lineage>
        <taxon>Eukaryota</taxon>
        <taxon>Metazoa</taxon>
        <taxon>Ecdysozoa</taxon>
        <taxon>Nematoda</taxon>
        <taxon>Chromadorea</taxon>
        <taxon>Rhabditida</taxon>
        <taxon>Rhabditina</taxon>
        <taxon>Diplogasteromorpha</taxon>
        <taxon>Diplogasteroidea</taxon>
        <taxon>Neodiplogasteridae</taxon>
        <taxon>Pristionchus</taxon>
    </lineage>
</organism>
<accession>A0AAV5WQF0</accession>
<dbReference type="Proteomes" id="UP001432322">
    <property type="component" value="Unassembled WGS sequence"/>
</dbReference>
<keyword evidence="4" id="KW-1185">Reference proteome</keyword>
<keyword evidence="1" id="KW-0732">Signal</keyword>
<dbReference type="SUPFAM" id="SSF81383">
    <property type="entry name" value="F-box domain"/>
    <property type="match status" value="1"/>
</dbReference>
<evidence type="ECO:0000256" key="1">
    <source>
        <dbReference type="SAM" id="SignalP"/>
    </source>
</evidence>
<evidence type="ECO:0000259" key="2">
    <source>
        <dbReference type="Pfam" id="PF00646"/>
    </source>
</evidence>
<proteinExistence type="predicted"/>
<gene>
    <name evidence="3" type="ORF">PFISCL1PPCAC_24140</name>
</gene>